<dbReference type="InterPro" id="IPR007497">
    <property type="entry name" value="SIMPL/DUF541"/>
</dbReference>
<reference evidence="1 2" key="1">
    <citation type="submission" date="2021-03" db="EMBL/GenBank/DDBJ databases">
        <title>Complete genome of Polaribacter_sp.G4M1.</title>
        <authorList>
            <person name="Jeong S.W."/>
            <person name="Bae J.W."/>
        </authorList>
    </citation>
    <scope>NUCLEOTIDE SEQUENCE [LARGE SCALE GENOMIC DNA]</scope>
    <source>
        <strain evidence="1 2">G4M1</strain>
    </source>
</reference>
<gene>
    <name evidence="1" type="ORF">JL193_05030</name>
</gene>
<protein>
    <submittedName>
        <fullName evidence="1">SIMPL domain-containing protein</fullName>
    </submittedName>
</protein>
<proteinExistence type="predicted"/>
<dbReference type="Pfam" id="PF04402">
    <property type="entry name" value="SIMPL"/>
    <property type="match status" value="1"/>
</dbReference>
<dbReference type="Proteomes" id="UP000663935">
    <property type="component" value="Chromosome"/>
</dbReference>
<evidence type="ECO:0000313" key="1">
    <source>
        <dbReference type="EMBL" id="QTD38641.1"/>
    </source>
</evidence>
<organism evidence="1 2">
    <name type="scientific">Polaribacter batillariae</name>
    <dbReference type="NCBI Taxonomy" id="2808900"/>
    <lineage>
        <taxon>Bacteria</taxon>
        <taxon>Pseudomonadati</taxon>
        <taxon>Bacteroidota</taxon>
        <taxon>Flavobacteriia</taxon>
        <taxon>Flavobacteriales</taxon>
        <taxon>Flavobacteriaceae</taxon>
    </lineage>
</organism>
<sequence>MKYYQLFVFFLLASVTYSQNFTQEKSFIEVVGTSEKEIIPDEIYLDIFLKERMQKGNKIKLERLENQLKQELKNIGIPENNLFISDINSVLSKTGWFSKEILSTAKYHLKVKNPKKLKQLFECFEALKITNVNITKATHSKIVALKKENRIEAIKAAKAKATYLLSAINEKVGKPIKINEIETHNPNFVAANHINVLGYGAGSGISKFRSNKSIVQFEKMVLKTSVYIKFEIK</sequence>
<dbReference type="EMBL" id="CP071795">
    <property type="protein sequence ID" value="QTD38641.1"/>
    <property type="molecule type" value="Genomic_DNA"/>
</dbReference>
<accession>A0ABX7T052</accession>
<keyword evidence="2" id="KW-1185">Reference proteome</keyword>
<dbReference type="Gene3D" id="3.30.110.170">
    <property type="entry name" value="Protein of unknown function (DUF541), domain 1"/>
    <property type="match status" value="1"/>
</dbReference>
<name>A0ABX7T052_9FLAO</name>
<dbReference type="RefSeq" id="WP_207972767.1">
    <property type="nucleotide sequence ID" value="NZ_CP071795.1"/>
</dbReference>
<evidence type="ECO:0000313" key="2">
    <source>
        <dbReference type="Proteomes" id="UP000663935"/>
    </source>
</evidence>